<organism evidence="2 3">
    <name type="scientific">Vanilla planifolia</name>
    <name type="common">Vanilla</name>
    <dbReference type="NCBI Taxonomy" id="51239"/>
    <lineage>
        <taxon>Eukaryota</taxon>
        <taxon>Viridiplantae</taxon>
        <taxon>Streptophyta</taxon>
        <taxon>Embryophyta</taxon>
        <taxon>Tracheophyta</taxon>
        <taxon>Spermatophyta</taxon>
        <taxon>Magnoliopsida</taxon>
        <taxon>Liliopsida</taxon>
        <taxon>Asparagales</taxon>
        <taxon>Orchidaceae</taxon>
        <taxon>Vanilloideae</taxon>
        <taxon>Vanilleae</taxon>
        <taxon>Vanilla</taxon>
    </lineage>
</organism>
<dbReference type="PANTHER" id="PTHR46503:SF1">
    <property type="entry name" value="INTER-ALPHA-TRYPSIN INHIBITOR HEAVY CHAIN-LIKE PROTEIN"/>
    <property type="match status" value="1"/>
</dbReference>
<evidence type="ECO:0000313" key="3">
    <source>
        <dbReference type="Proteomes" id="UP000639772"/>
    </source>
</evidence>
<dbReference type="Proteomes" id="UP000639772">
    <property type="component" value="Chromosome 1"/>
</dbReference>
<dbReference type="InterPro" id="IPR036465">
    <property type="entry name" value="vWFA_dom_sf"/>
</dbReference>
<gene>
    <name evidence="2" type="ORF">HPP92_003729</name>
</gene>
<sequence length="755" mass="84969">MDFEASVEEGLKLAKRVYAGKERHTAILPRQPPGMERARASLLPTAPVVYAVIIDPAIVDNPDFPSYQPHVYGRCDPPALIPLQMKEIAMEVDCYLDTAFVTVRGKWRVHCVMGSQKCDCRLVVPMGEKGSILGVEVKFARSSYSTQVVQREDQNKEKFLKHEQSSFLKPFLFSLVIPQVDGGCDIYVEVRWFQKLLYGDGHISNRIPFIFPEYVNPFSKIVAKHEKIRLNVDIGTEKEVIIQGSSHALKEKFRQAGKFSFLYEADVENWSSKDFEFSYSVFSNDVYGRILLKSPLVHDPDQRNMFCLYLFPGNDPTRKVFTKEVVFLVDISGSMQGKPLESVKSALYTALSELSPADCFNIIAFNEEMLSFSSSIKPANEDTLENARQWISRNFVAYGGTSIMKPLNEALRMFDKNSYQSAMLLPNTKDSIPYIFLVTDGTVEDERDICLVAKSHLRNAGSMSPRICTFGIGSYCNHYFLQLLASDGRGLYGAAFDQDSVESEMQKWFKKALFPVVTNIKIETFDDFESFEVCPCNIPDLLVGCPLIISGRYKGKFPRTVKAEGQLADMNDTFINLVVQNSGDIPIEKVFAKQEIDLLTAQAWLSESKQLEEKVIQLSIQYCIPSEYTDVIFKVDLMPQEEVKQKRDKRKHGEAEVELVTFVHHLKLGFGNLTATMENLPPACGEPIHQPESFAMLEKAANCCNSICNCCCCMCCIQLCSSLSDRFVIALTQLVAALSCFACSECCIQLCCDAD</sequence>
<accession>A0A835SH11</accession>
<proteinExistence type="predicted"/>
<dbReference type="OrthoDB" id="1729737at2759"/>
<dbReference type="SMART" id="SM00327">
    <property type="entry name" value="VWA"/>
    <property type="match status" value="1"/>
</dbReference>
<name>A0A835SH11_VANPL</name>
<dbReference type="PROSITE" id="PS50234">
    <property type="entry name" value="VWFA"/>
    <property type="match status" value="1"/>
</dbReference>
<comment type="caution">
    <text evidence="2">The sequence shown here is derived from an EMBL/GenBank/DDBJ whole genome shotgun (WGS) entry which is preliminary data.</text>
</comment>
<dbReference type="InterPro" id="IPR002035">
    <property type="entry name" value="VWF_A"/>
</dbReference>
<evidence type="ECO:0000259" key="1">
    <source>
        <dbReference type="PROSITE" id="PS50234"/>
    </source>
</evidence>
<dbReference type="AlphaFoldDB" id="A0A835SH11"/>
<feature type="domain" description="VWFA" evidence="1">
    <location>
        <begin position="324"/>
        <end position="513"/>
    </location>
</feature>
<dbReference type="Gene3D" id="3.40.50.410">
    <property type="entry name" value="von Willebrand factor, type A domain"/>
    <property type="match status" value="1"/>
</dbReference>
<dbReference type="Pfam" id="PF13768">
    <property type="entry name" value="VWA_3"/>
    <property type="match status" value="1"/>
</dbReference>
<dbReference type="PANTHER" id="PTHR46503">
    <property type="entry name" value="INTER-ALPHA-TRYPSIN INHIBITOR HEAVY CHAIN-LIKE PROTEIN"/>
    <property type="match status" value="1"/>
</dbReference>
<evidence type="ECO:0000313" key="2">
    <source>
        <dbReference type="EMBL" id="KAG0503657.1"/>
    </source>
</evidence>
<dbReference type="EMBL" id="JADCNM010000001">
    <property type="protein sequence ID" value="KAG0503657.1"/>
    <property type="molecule type" value="Genomic_DNA"/>
</dbReference>
<protein>
    <recommendedName>
        <fullName evidence="1">VWFA domain-containing protein</fullName>
    </recommendedName>
</protein>
<dbReference type="SUPFAM" id="SSF53300">
    <property type="entry name" value="vWA-like"/>
    <property type="match status" value="1"/>
</dbReference>
<reference evidence="2 3" key="1">
    <citation type="journal article" date="2020" name="Nat. Food">
        <title>A phased Vanilla planifolia genome enables genetic improvement of flavour and production.</title>
        <authorList>
            <person name="Hasing T."/>
            <person name="Tang H."/>
            <person name="Brym M."/>
            <person name="Khazi F."/>
            <person name="Huang T."/>
            <person name="Chambers A.H."/>
        </authorList>
    </citation>
    <scope>NUCLEOTIDE SEQUENCE [LARGE SCALE GENOMIC DNA]</scope>
    <source>
        <tissue evidence="2">Leaf</tissue>
    </source>
</reference>